<dbReference type="GO" id="GO:0016787">
    <property type="term" value="F:hydrolase activity"/>
    <property type="evidence" value="ECO:0007669"/>
    <property type="project" value="UniProtKB-KW"/>
</dbReference>
<dbReference type="PANTHER" id="PTHR23088">
    <property type="entry name" value="NITRILASE-RELATED"/>
    <property type="match status" value="1"/>
</dbReference>
<evidence type="ECO:0000313" key="3">
    <source>
        <dbReference type="Proteomes" id="UP000585665"/>
    </source>
</evidence>
<dbReference type="Proteomes" id="UP000585665">
    <property type="component" value="Unassembled WGS sequence"/>
</dbReference>
<dbReference type="SUPFAM" id="SSF56317">
    <property type="entry name" value="Carbon-nitrogen hydrolase"/>
    <property type="match status" value="1"/>
</dbReference>
<dbReference type="AlphaFoldDB" id="A0A850P3E1"/>
<proteinExistence type="predicted"/>
<name>A0A850P3E1_9PROT</name>
<dbReference type="EMBL" id="JABXXR010000004">
    <property type="protein sequence ID" value="NVN39187.1"/>
    <property type="molecule type" value="Genomic_DNA"/>
</dbReference>
<accession>A0A850P3E1</accession>
<dbReference type="Gene3D" id="3.60.110.10">
    <property type="entry name" value="Carbon-nitrogen hydrolase"/>
    <property type="match status" value="1"/>
</dbReference>
<dbReference type="PROSITE" id="PS50263">
    <property type="entry name" value="CN_HYDROLASE"/>
    <property type="match status" value="1"/>
</dbReference>
<evidence type="ECO:0000259" key="1">
    <source>
        <dbReference type="PROSITE" id="PS50263"/>
    </source>
</evidence>
<dbReference type="Pfam" id="PF00795">
    <property type="entry name" value="CN_hydrolase"/>
    <property type="match status" value="1"/>
</dbReference>
<gene>
    <name evidence="2" type="ORF">HUK82_01220</name>
</gene>
<dbReference type="InterPro" id="IPR003010">
    <property type="entry name" value="C-N_Hydrolase"/>
</dbReference>
<reference evidence="2 3" key="1">
    <citation type="submission" date="2020-06" db="EMBL/GenBank/DDBJ databases">
        <title>Description of novel acetic acid bacteria.</title>
        <authorList>
            <person name="Sombolestani A."/>
        </authorList>
    </citation>
    <scope>NUCLEOTIDE SEQUENCE [LARGE SCALE GENOMIC DNA]</scope>
    <source>
        <strain evidence="2 3">LMG 27010</strain>
    </source>
</reference>
<feature type="domain" description="CN hydrolase" evidence="1">
    <location>
        <begin position="5"/>
        <end position="260"/>
    </location>
</feature>
<dbReference type="PANTHER" id="PTHR23088:SF50">
    <property type="entry name" value="HYDROLASE YHCX"/>
    <property type="match status" value="1"/>
</dbReference>
<sequence length="301" mass="32664">MSRSLRLAVGAWHVERATRFEDFEAHLDRMVSEAAPRADLLLLPEYACMEVVAALTDETDPTAELHAACDRSDDILAAMVAVAKRHRVWLMPGTLPRPEATRIRNRAPLIAPDGTVAFQDKHVMTRFESESWGVQAGNPPGVFVTPWGRIGTAICYDSEFPMLTRAQIDAGAWLILVPTCTDTMHGFNRVRLSAQARALENQCFVAVSPTVGAAPWLATLDHNHGCAGVYGPVDRGFADDGVVVEGALDQSGWVFATLDPACLTEVQVNGGVRNRHDWPASVPPANALMFSVNKTSVPKGI</sequence>
<dbReference type="RefSeq" id="WP_176612207.1">
    <property type="nucleotide sequence ID" value="NZ_JABXXR010000004.1"/>
</dbReference>
<keyword evidence="3" id="KW-1185">Reference proteome</keyword>
<dbReference type="CDD" id="cd07574">
    <property type="entry name" value="nitrilase_Rim1_like"/>
    <property type="match status" value="1"/>
</dbReference>
<protein>
    <submittedName>
        <fullName evidence="2">Carbon-nitrogen hydrolase family protein</fullName>
    </submittedName>
</protein>
<organism evidence="2 3">
    <name type="scientific">Ameyamaea chiangmaiensis</name>
    <dbReference type="NCBI Taxonomy" id="442969"/>
    <lineage>
        <taxon>Bacteria</taxon>
        <taxon>Pseudomonadati</taxon>
        <taxon>Pseudomonadota</taxon>
        <taxon>Alphaproteobacteria</taxon>
        <taxon>Acetobacterales</taxon>
        <taxon>Acetobacteraceae</taxon>
        <taxon>Ameyamaea</taxon>
    </lineage>
</organism>
<evidence type="ECO:0000313" key="2">
    <source>
        <dbReference type="EMBL" id="NVN39187.1"/>
    </source>
</evidence>
<keyword evidence="2" id="KW-0378">Hydrolase</keyword>
<comment type="caution">
    <text evidence="2">The sequence shown here is derived from an EMBL/GenBank/DDBJ whole genome shotgun (WGS) entry which is preliminary data.</text>
</comment>
<dbReference type="InterPro" id="IPR036526">
    <property type="entry name" value="C-N_Hydrolase_sf"/>
</dbReference>